<dbReference type="Proteomes" id="UP001056120">
    <property type="component" value="Linkage Group LG22"/>
</dbReference>
<organism evidence="1 2">
    <name type="scientific">Smallanthus sonchifolius</name>
    <dbReference type="NCBI Taxonomy" id="185202"/>
    <lineage>
        <taxon>Eukaryota</taxon>
        <taxon>Viridiplantae</taxon>
        <taxon>Streptophyta</taxon>
        <taxon>Embryophyta</taxon>
        <taxon>Tracheophyta</taxon>
        <taxon>Spermatophyta</taxon>
        <taxon>Magnoliopsida</taxon>
        <taxon>eudicotyledons</taxon>
        <taxon>Gunneridae</taxon>
        <taxon>Pentapetalae</taxon>
        <taxon>asterids</taxon>
        <taxon>campanulids</taxon>
        <taxon>Asterales</taxon>
        <taxon>Asteraceae</taxon>
        <taxon>Asteroideae</taxon>
        <taxon>Heliantheae alliance</taxon>
        <taxon>Millerieae</taxon>
        <taxon>Smallanthus</taxon>
    </lineage>
</organism>
<reference evidence="2" key="1">
    <citation type="journal article" date="2022" name="Mol. Ecol. Resour.">
        <title>The genomes of chicory, endive, great burdock and yacon provide insights into Asteraceae palaeo-polyploidization history and plant inulin production.</title>
        <authorList>
            <person name="Fan W."/>
            <person name="Wang S."/>
            <person name="Wang H."/>
            <person name="Wang A."/>
            <person name="Jiang F."/>
            <person name="Liu H."/>
            <person name="Zhao H."/>
            <person name="Xu D."/>
            <person name="Zhang Y."/>
        </authorList>
    </citation>
    <scope>NUCLEOTIDE SEQUENCE [LARGE SCALE GENOMIC DNA]</scope>
    <source>
        <strain evidence="2">cv. Yunnan</strain>
    </source>
</reference>
<name>A0ACB9BT51_9ASTR</name>
<sequence>MIFGYTRTRTLELGKWIHFYAEKNGFLQKTSLCNALIEMYAHSGNIDQALQVFDNMLERDSKMMCGLANHGKAPEAIHLFQETQKTTTKPNEITFVVVTGIDTSGLAMMKELKKMLERRSLQHVLWTPSKVTTRIGKEINNENFSTIWFTNLIFQRSFKSG</sequence>
<comment type="caution">
    <text evidence="1">The sequence shown here is derived from an EMBL/GenBank/DDBJ whole genome shotgun (WGS) entry which is preliminary data.</text>
</comment>
<keyword evidence="2" id="KW-1185">Reference proteome</keyword>
<proteinExistence type="predicted"/>
<reference evidence="1 2" key="2">
    <citation type="journal article" date="2022" name="Mol. Ecol. Resour.">
        <title>The genomes of chicory, endive, great burdock and yacon provide insights into Asteraceae paleo-polyploidization history and plant inulin production.</title>
        <authorList>
            <person name="Fan W."/>
            <person name="Wang S."/>
            <person name="Wang H."/>
            <person name="Wang A."/>
            <person name="Jiang F."/>
            <person name="Liu H."/>
            <person name="Zhao H."/>
            <person name="Xu D."/>
            <person name="Zhang Y."/>
        </authorList>
    </citation>
    <scope>NUCLEOTIDE SEQUENCE [LARGE SCALE GENOMIC DNA]</scope>
    <source>
        <strain evidence="2">cv. Yunnan</strain>
        <tissue evidence="1">Leaves</tissue>
    </source>
</reference>
<protein>
    <submittedName>
        <fullName evidence="1">Uncharacterized protein</fullName>
    </submittedName>
</protein>
<evidence type="ECO:0000313" key="2">
    <source>
        <dbReference type="Proteomes" id="UP001056120"/>
    </source>
</evidence>
<evidence type="ECO:0000313" key="1">
    <source>
        <dbReference type="EMBL" id="KAI3725180.1"/>
    </source>
</evidence>
<accession>A0ACB9BT51</accession>
<gene>
    <name evidence="1" type="ORF">L1987_64958</name>
</gene>
<dbReference type="EMBL" id="CM042039">
    <property type="protein sequence ID" value="KAI3725180.1"/>
    <property type="molecule type" value="Genomic_DNA"/>
</dbReference>